<keyword evidence="2" id="KW-0472">Membrane</keyword>
<keyword evidence="2" id="KW-1133">Transmembrane helix</keyword>
<dbReference type="AlphaFoldDB" id="A0A4Z2EG20"/>
<comment type="caution">
    <text evidence="3">The sequence shown here is derived from an EMBL/GenBank/DDBJ whole genome shotgun (WGS) entry which is preliminary data.</text>
</comment>
<evidence type="ECO:0000256" key="1">
    <source>
        <dbReference type="SAM" id="MobiDB-lite"/>
    </source>
</evidence>
<dbReference type="EMBL" id="SRLO01008234">
    <property type="protein sequence ID" value="TNN27480.1"/>
    <property type="molecule type" value="Genomic_DNA"/>
</dbReference>
<organism evidence="3 4">
    <name type="scientific">Liparis tanakae</name>
    <name type="common">Tanaka's snailfish</name>
    <dbReference type="NCBI Taxonomy" id="230148"/>
    <lineage>
        <taxon>Eukaryota</taxon>
        <taxon>Metazoa</taxon>
        <taxon>Chordata</taxon>
        <taxon>Craniata</taxon>
        <taxon>Vertebrata</taxon>
        <taxon>Euteleostomi</taxon>
        <taxon>Actinopterygii</taxon>
        <taxon>Neopterygii</taxon>
        <taxon>Teleostei</taxon>
        <taxon>Neoteleostei</taxon>
        <taxon>Acanthomorphata</taxon>
        <taxon>Eupercaria</taxon>
        <taxon>Perciformes</taxon>
        <taxon>Cottioidei</taxon>
        <taxon>Cottales</taxon>
        <taxon>Liparidae</taxon>
        <taxon>Liparis</taxon>
    </lineage>
</organism>
<keyword evidence="2" id="KW-0812">Transmembrane</keyword>
<proteinExistence type="predicted"/>
<keyword evidence="4" id="KW-1185">Reference proteome</keyword>
<evidence type="ECO:0000256" key="2">
    <source>
        <dbReference type="SAM" id="Phobius"/>
    </source>
</evidence>
<dbReference type="Proteomes" id="UP000314294">
    <property type="component" value="Unassembled WGS sequence"/>
</dbReference>
<reference evidence="3 4" key="1">
    <citation type="submission" date="2019-03" db="EMBL/GenBank/DDBJ databases">
        <title>First draft genome of Liparis tanakae, snailfish: a comprehensive survey of snailfish specific genes.</title>
        <authorList>
            <person name="Kim W."/>
            <person name="Song I."/>
            <person name="Jeong J.-H."/>
            <person name="Kim D."/>
            <person name="Kim S."/>
            <person name="Ryu S."/>
            <person name="Song J.Y."/>
            <person name="Lee S.K."/>
        </authorList>
    </citation>
    <scope>NUCLEOTIDE SEQUENCE [LARGE SCALE GENOMIC DNA]</scope>
    <source>
        <tissue evidence="3">Muscle</tissue>
    </source>
</reference>
<feature type="transmembrane region" description="Helical" evidence="2">
    <location>
        <begin position="23"/>
        <end position="43"/>
    </location>
</feature>
<gene>
    <name evidence="3" type="ORF">EYF80_062376</name>
</gene>
<evidence type="ECO:0000313" key="3">
    <source>
        <dbReference type="EMBL" id="TNN27480.1"/>
    </source>
</evidence>
<protein>
    <submittedName>
        <fullName evidence="3">Uncharacterized protein</fullName>
    </submittedName>
</protein>
<sequence>MDGDFDLGRPPAPRRPRDEEAPLALRLPGTTCGILALYSASLFHAPRRRRREKLTD</sequence>
<feature type="region of interest" description="Disordered" evidence="1">
    <location>
        <begin position="1"/>
        <end position="20"/>
    </location>
</feature>
<accession>A0A4Z2EG20</accession>
<name>A0A4Z2EG20_9TELE</name>
<evidence type="ECO:0000313" key="4">
    <source>
        <dbReference type="Proteomes" id="UP000314294"/>
    </source>
</evidence>